<proteinExistence type="inferred from homology"/>
<evidence type="ECO:0000256" key="4">
    <source>
        <dbReference type="ARBA" id="ARBA00012556"/>
    </source>
</evidence>
<dbReference type="Pfam" id="PF00999">
    <property type="entry name" value="Na_H_Exchanger"/>
    <property type="match status" value="1"/>
</dbReference>
<accession>A0A6A3I436</accession>
<dbReference type="AlphaFoldDB" id="A0A6A3I436"/>
<evidence type="ECO:0000256" key="2">
    <source>
        <dbReference type="ARBA" id="ARBA00004141"/>
    </source>
</evidence>
<dbReference type="GO" id="GO:1902600">
    <property type="term" value="P:proton transmembrane transport"/>
    <property type="evidence" value="ECO:0007669"/>
    <property type="project" value="InterPro"/>
</dbReference>
<dbReference type="InterPro" id="IPR017853">
    <property type="entry name" value="GH"/>
</dbReference>
<comment type="catalytic activity">
    <reaction evidence="1">
        <text>The enzyme specifically hydrolyzes (1-&gt;4)-beta-D-galactosidic linkages in type I arabinogalactans.</text>
        <dbReference type="EC" id="3.2.1.89"/>
    </reaction>
</comment>
<dbReference type="GO" id="GO:0031218">
    <property type="term" value="F:arabinogalactan endo-1,4-beta-galactosidase activity"/>
    <property type="evidence" value="ECO:0007669"/>
    <property type="project" value="UniProtKB-EC"/>
</dbReference>
<keyword evidence="6" id="KW-0378">Hydrolase</keyword>
<evidence type="ECO:0000256" key="8">
    <source>
        <dbReference type="ARBA" id="ARBA00023136"/>
    </source>
</evidence>
<dbReference type="Gene3D" id="3.20.20.80">
    <property type="entry name" value="Glycosidases"/>
    <property type="match status" value="1"/>
</dbReference>
<protein>
    <recommendedName>
        <fullName evidence="4">arabinogalactan endo-beta-1,4-galactanase</fullName>
        <ecNumber evidence="4">3.2.1.89</ecNumber>
    </recommendedName>
</protein>
<feature type="region of interest" description="Disordered" evidence="10">
    <location>
        <begin position="692"/>
        <end position="720"/>
    </location>
</feature>
<dbReference type="GO" id="GO:0045490">
    <property type="term" value="P:pectin catabolic process"/>
    <property type="evidence" value="ECO:0007669"/>
    <property type="project" value="TreeGrafter"/>
</dbReference>
<gene>
    <name evidence="14" type="ORF">PR002_g24967</name>
</gene>
<dbReference type="GO" id="GO:0015297">
    <property type="term" value="F:antiporter activity"/>
    <property type="evidence" value="ECO:0007669"/>
    <property type="project" value="InterPro"/>
</dbReference>
<dbReference type="PANTHER" id="PTHR34983">
    <property type="entry name" value="ARABINOGALACTAN ENDO-BETA-1,4-GALACTANASE A"/>
    <property type="match status" value="1"/>
</dbReference>
<dbReference type="InterPro" id="IPR006153">
    <property type="entry name" value="Cation/H_exchanger_TM"/>
</dbReference>
<keyword evidence="5 11" id="KW-0812">Transmembrane</keyword>
<evidence type="ECO:0000256" key="6">
    <source>
        <dbReference type="ARBA" id="ARBA00022801"/>
    </source>
</evidence>
<dbReference type="EMBL" id="QXFU01003186">
    <property type="protein sequence ID" value="KAE8977586.1"/>
    <property type="molecule type" value="Genomic_DNA"/>
</dbReference>
<evidence type="ECO:0000313" key="15">
    <source>
        <dbReference type="Proteomes" id="UP000435112"/>
    </source>
</evidence>
<dbReference type="GO" id="GO:0016020">
    <property type="term" value="C:membrane"/>
    <property type="evidence" value="ECO:0007669"/>
    <property type="project" value="UniProtKB-SubCell"/>
</dbReference>
<reference evidence="14 15" key="1">
    <citation type="submission" date="2018-09" db="EMBL/GenBank/DDBJ databases">
        <title>Genomic investigation of the strawberry pathogen Phytophthora fragariae indicates pathogenicity is determined by transcriptional variation in three key races.</title>
        <authorList>
            <person name="Adams T.M."/>
            <person name="Armitage A.D."/>
            <person name="Sobczyk M.K."/>
            <person name="Bates H.J."/>
            <person name="Dunwell J.M."/>
            <person name="Nellist C.F."/>
            <person name="Harrison R.J."/>
        </authorList>
    </citation>
    <scope>NUCLEOTIDE SEQUENCE [LARGE SCALE GENOMIC DNA]</scope>
    <source>
        <strain evidence="14 15">SCRP324</strain>
    </source>
</reference>
<feature type="transmembrane region" description="Helical" evidence="11">
    <location>
        <begin position="620"/>
        <end position="641"/>
    </location>
</feature>
<feature type="transmembrane region" description="Helical" evidence="11">
    <location>
        <begin position="661"/>
        <end position="685"/>
    </location>
</feature>
<name>A0A6A3I436_9STRA</name>
<dbReference type="Proteomes" id="UP000435112">
    <property type="component" value="Unassembled WGS sequence"/>
</dbReference>
<evidence type="ECO:0000256" key="5">
    <source>
        <dbReference type="ARBA" id="ARBA00022692"/>
    </source>
</evidence>
<feature type="transmembrane region" description="Helical" evidence="11">
    <location>
        <begin position="522"/>
        <end position="543"/>
    </location>
</feature>
<comment type="caution">
    <text evidence="14">The sequence shown here is derived from an EMBL/GenBank/DDBJ whole genome shotgun (WGS) entry which is preliminary data.</text>
</comment>
<dbReference type="InterPro" id="IPR011683">
    <property type="entry name" value="Glyco_hydro_53"/>
</dbReference>
<feature type="chain" id="PRO_5025343290" description="arabinogalactan endo-beta-1,4-galactanase" evidence="12">
    <location>
        <begin position="24"/>
        <end position="720"/>
    </location>
</feature>
<comment type="subcellular location">
    <subcellularLocation>
        <location evidence="2">Membrane</location>
        <topology evidence="2">Multi-pass membrane protein</topology>
    </subcellularLocation>
</comment>
<dbReference type="SUPFAM" id="SSF51445">
    <property type="entry name" value="(Trans)glycosidases"/>
    <property type="match status" value="1"/>
</dbReference>
<feature type="signal peptide" evidence="12">
    <location>
        <begin position="1"/>
        <end position="23"/>
    </location>
</feature>
<dbReference type="PANTHER" id="PTHR34983:SF1">
    <property type="entry name" value="ARABINOGALACTAN ENDO-BETA-1,4-GALACTANASE A"/>
    <property type="match status" value="1"/>
</dbReference>
<evidence type="ECO:0000256" key="12">
    <source>
        <dbReference type="SAM" id="SignalP"/>
    </source>
</evidence>
<evidence type="ECO:0000259" key="13">
    <source>
        <dbReference type="Pfam" id="PF00999"/>
    </source>
</evidence>
<evidence type="ECO:0000313" key="14">
    <source>
        <dbReference type="EMBL" id="KAE8977586.1"/>
    </source>
</evidence>
<dbReference type="InterPro" id="IPR038770">
    <property type="entry name" value="Na+/solute_symporter_sf"/>
</dbReference>
<feature type="domain" description="Cation/H+ exchanger transmembrane" evidence="13">
    <location>
        <begin position="513"/>
        <end position="676"/>
    </location>
</feature>
<feature type="compositionally biased region" description="Basic and acidic residues" evidence="10">
    <location>
        <begin position="696"/>
        <end position="712"/>
    </location>
</feature>
<evidence type="ECO:0000256" key="7">
    <source>
        <dbReference type="ARBA" id="ARBA00022989"/>
    </source>
</evidence>
<dbReference type="Pfam" id="PF08610">
    <property type="entry name" value="Pex16"/>
    <property type="match status" value="1"/>
</dbReference>
<evidence type="ECO:0000256" key="1">
    <source>
        <dbReference type="ARBA" id="ARBA00001695"/>
    </source>
</evidence>
<organism evidence="14 15">
    <name type="scientific">Phytophthora rubi</name>
    <dbReference type="NCBI Taxonomy" id="129364"/>
    <lineage>
        <taxon>Eukaryota</taxon>
        <taxon>Sar</taxon>
        <taxon>Stramenopiles</taxon>
        <taxon>Oomycota</taxon>
        <taxon>Peronosporomycetes</taxon>
        <taxon>Peronosporales</taxon>
        <taxon>Peronosporaceae</taxon>
        <taxon>Phytophthora</taxon>
    </lineage>
</organism>
<evidence type="ECO:0000256" key="9">
    <source>
        <dbReference type="ARBA" id="ARBA00023295"/>
    </source>
</evidence>
<keyword evidence="9" id="KW-0326">Glycosidase</keyword>
<dbReference type="OrthoDB" id="110914at2759"/>
<keyword evidence="7 11" id="KW-1133">Transmembrane helix</keyword>
<evidence type="ECO:0000256" key="10">
    <source>
        <dbReference type="SAM" id="MobiDB-lite"/>
    </source>
</evidence>
<evidence type="ECO:0000256" key="3">
    <source>
        <dbReference type="ARBA" id="ARBA00010687"/>
    </source>
</evidence>
<dbReference type="Gene3D" id="1.20.1530.20">
    <property type="match status" value="1"/>
</dbReference>
<comment type="similarity">
    <text evidence="3">Belongs to the glycosyl hydrolase 53 family.</text>
</comment>
<dbReference type="GO" id="GO:0015926">
    <property type="term" value="F:glucosidase activity"/>
    <property type="evidence" value="ECO:0007669"/>
    <property type="project" value="InterPro"/>
</dbReference>
<keyword evidence="12" id="KW-0732">Signal</keyword>
<evidence type="ECO:0000256" key="11">
    <source>
        <dbReference type="SAM" id="Phobius"/>
    </source>
</evidence>
<keyword evidence="8 11" id="KW-0472">Membrane</keyword>
<sequence length="720" mass="78497">MFLKTALLFAGACVAGVLNTATAALTNGHDLSSVSIMETAEGAKWISTSGNITTIETIFSEGGMDAVRLRIWTAGDYDLNYTLAQAQRYAKAGFKIYLDMHFSDTWADPHHQNIPAAWDNSSVETLAADLQAYVTSTLQSFTDGGIDLDILSLGNEITIGFLWPTGKLTTDNYNDFATLWKAARQGVTDAVAAGTKKPQIMIHVDNGWDYAYVTKFFTGLFANGTVTPDDVDAFGFSFYPFYGVEATIDSLNSSLTQLALDYNKPLYVAETNWPVKCENVSLSADYPVSPEGQIQWVDAIKEVLEGLPNGLGAGVFYWEPAYIKVASLGSSCESALLFDVDWSTWPLTYATALSSVNIHSGLARNVETTLYVAPQLVPKRVMEPEVATQFGYSLVGLLHLYHQYVLWKKVSADKDPPTGSHKQTRLDRVPLSLISHVQVLAEVVARRVGGDVGKWCLIVLTKKPIRVERCQVARPVRLPSRSINGLSLLSDVPDTLSHLLAFVLVLLGAHPLGLFFPKYFRLPLITGYLVAGILSGPFLANLLNEDVVGILGSYVNAFALSFISFQAGQEIYLPELRPQIKSIVALLATYYCTAMALGTTVFMLAAGVSFYSGLVHSCQLGIELMFASISVLVSPSTVMGLKVELNSVVPFTHVALGTCMTAEFVVLVSFSVSRVVASIYCAKLAREHRLHHGRRAHEPRARSAARTRDDPHLPAAERPA</sequence>
<feature type="transmembrane region" description="Helical" evidence="11">
    <location>
        <begin position="583"/>
        <end position="608"/>
    </location>
</feature>
<dbReference type="InterPro" id="IPR013919">
    <property type="entry name" value="Pex16"/>
</dbReference>
<dbReference type="EC" id="3.2.1.89" evidence="4"/>
<dbReference type="Pfam" id="PF07745">
    <property type="entry name" value="Glyco_hydro_53"/>
    <property type="match status" value="1"/>
</dbReference>